<feature type="region of interest" description="Disordered" evidence="1">
    <location>
        <begin position="148"/>
        <end position="174"/>
    </location>
</feature>
<dbReference type="InterPro" id="IPR023203">
    <property type="entry name" value="TTHA0068_sf"/>
</dbReference>
<dbReference type="PANTHER" id="PTHR34796">
    <property type="entry name" value="EXPRESSED PROTEIN"/>
    <property type="match status" value="1"/>
</dbReference>
<sequence>MYDQAYVDYLAHFHGTRDYFECHELLEDRWKEETPLDRQAVWVGLIQLAVAMYHYRRNNHKGAMRTAQKAQTILLKKQNLLDKYGLDQHKMKEFLENLMHKLELDKPYESMNLPIKDEHLLSAVHERCTELGCTYGAPSPLEDTELIHRHSQRDRSDVIEERKRQLQKREENRS</sequence>
<protein>
    <recommendedName>
        <fullName evidence="4">DUF309 domain-containing protein</fullName>
    </recommendedName>
</protein>
<dbReference type="OrthoDB" id="165483at2"/>
<dbReference type="eggNOG" id="COG1547">
    <property type="taxonomic scope" value="Bacteria"/>
</dbReference>
<dbReference type="PANTHER" id="PTHR34796:SF1">
    <property type="entry name" value="EXPRESSED PROTEIN"/>
    <property type="match status" value="1"/>
</dbReference>
<evidence type="ECO:0000313" key="2">
    <source>
        <dbReference type="EMBL" id="KGP72188.1"/>
    </source>
</evidence>
<dbReference type="RefSeq" id="WP_036820793.1">
    <property type="nucleotide sequence ID" value="NZ_AVBF01000036.1"/>
</dbReference>
<dbReference type="STRING" id="1385514.N782_13770"/>
<dbReference type="EMBL" id="AVBF01000036">
    <property type="protein sequence ID" value="KGP72188.1"/>
    <property type="molecule type" value="Genomic_DNA"/>
</dbReference>
<dbReference type="Pfam" id="PF03745">
    <property type="entry name" value="DUF309"/>
    <property type="match status" value="1"/>
</dbReference>
<dbReference type="Proteomes" id="UP000030147">
    <property type="component" value="Unassembled WGS sequence"/>
</dbReference>
<proteinExistence type="predicted"/>
<evidence type="ECO:0000313" key="3">
    <source>
        <dbReference type="Proteomes" id="UP000030147"/>
    </source>
</evidence>
<name>A0A0A2TCN7_9BACI</name>
<gene>
    <name evidence="2" type="ORF">N782_13770</name>
</gene>
<reference evidence="2 3" key="1">
    <citation type="journal article" date="2015" name="Stand. Genomic Sci.">
        <title>High quality draft genome sequence of the moderately halophilic bacterium Pontibacillus yanchengensis Y32(T) and comparison among Pontibacillus genomes.</title>
        <authorList>
            <person name="Huang J."/>
            <person name="Qiao Z.X."/>
            <person name="Tang J.W."/>
            <person name="Wang G."/>
        </authorList>
    </citation>
    <scope>NUCLEOTIDE SEQUENCE [LARGE SCALE GENOMIC DNA]</scope>
    <source>
        <strain evidence="2 3">Y32</strain>
    </source>
</reference>
<dbReference type="Gene3D" id="1.10.3450.10">
    <property type="entry name" value="TTHA0068-like"/>
    <property type="match status" value="1"/>
</dbReference>
<accession>A0A0A2TCN7</accession>
<dbReference type="InterPro" id="IPR005500">
    <property type="entry name" value="DUF309"/>
</dbReference>
<comment type="caution">
    <text evidence="2">The sequence shown here is derived from an EMBL/GenBank/DDBJ whole genome shotgun (WGS) entry which is preliminary data.</text>
</comment>
<organism evidence="2 3">
    <name type="scientific">Pontibacillus yanchengensis Y32</name>
    <dbReference type="NCBI Taxonomy" id="1385514"/>
    <lineage>
        <taxon>Bacteria</taxon>
        <taxon>Bacillati</taxon>
        <taxon>Bacillota</taxon>
        <taxon>Bacilli</taxon>
        <taxon>Bacillales</taxon>
        <taxon>Bacillaceae</taxon>
        <taxon>Pontibacillus</taxon>
    </lineage>
</organism>
<evidence type="ECO:0008006" key="4">
    <source>
        <dbReference type="Google" id="ProtNLM"/>
    </source>
</evidence>
<dbReference type="AlphaFoldDB" id="A0A0A2TCN7"/>
<keyword evidence="3" id="KW-1185">Reference proteome</keyword>
<dbReference type="SUPFAM" id="SSF140663">
    <property type="entry name" value="TTHA0068-like"/>
    <property type="match status" value="1"/>
</dbReference>
<evidence type="ECO:0000256" key="1">
    <source>
        <dbReference type="SAM" id="MobiDB-lite"/>
    </source>
</evidence>